<dbReference type="OrthoDB" id="2185101at2"/>
<proteinExistence type="predicted"/>
<gene>
    <name evidence="1" type="ORF">CBW65_12570</name>
</gene>
<keyword evidence="2" id="KW-1185">Reference proteome</keyword>
<dbReference type="RefSeq" id="WP_087457136.1">
    <property type="nucleotide sequence ID" value="NZ_CP021434.1"/>
</dbReference>
<sequence length="93" mass="10683">MMKKVFAEPDFAFPEGESNNHVLAALHDLLHNHPGRKIAVGFHGNIMTILMGNFDVRYDLAFGHTLEKPDIYKLAFEGDQYLGTERIWKQRVL</sequence>
<dbReference type="Gene3D" id="3.40.50.1240">
    <property type="entry name" value="Phosphoglycerate mutase-like"/>
    <property type="match status" value="1"/>
</dbReference>
<name>A0A1Y0IPM2_9BACL</name>
<protein>
    <recommendedName>
        <fullName evidence="3">Phosphoglycerate mutase</fullName>
    </recommendedName>
</protein>
<dbReference type="KEGG" id="tum:CBW65_12570"/>
<organism evidence="1 2">
    <name type="scientific">Tumebacillus avium</name>
    <dbReference type="NCBI Taxonomy" id="1903704"/>
    <lineage>
        <taxon>Bacteria</taxon>
        <taxon>Bacillati</taxon>
        <taxon>Bacillota</taxon>
        <taxon>Bacilli</taxon>
        <taxon>Bacillales</taxon>
        <taxon>Alicyclobacillaceae</taxon>
        <taxon>Tumebacillus</taxon>
    </lineage>
</organism>
<dbReference type="EMBL" id="CP021434">
    <property type="protein sequence ID" value="ARU61766.1"/>
    <property type="molecule type" value="Genomic_DNA"/>
</dbReference>
<evidence type="ECO:0008006" key="3">
    <source>
        <dbReference type="Google" id="ProtNLM"/>
    </source>
</evidence>
<dbReference type="AlphaFoldDB" id="A0A1Y0IPM2"/>
<dbReference type="Proteomes" id="UP000195437">
    <property type="component" value="Chromosome"/>
</dbReference>
<dbReference type="InterPro" id="IPR029033">
    <property type="entry name" value="His_PPase_superfam"/>
</dbReference>
<evidence type="ECO:0000313" key="1">
    <source>
        <dbReference type="EMBL" id="ARU61766.1"/>
    </source>
</evidence>
<evidence type="ECO:0000313" key="2">
    <source>
        <dbReference type="Proteomes" id="UP000195437"/>
    </source>
</evidence>
<accession>A0A1Y0IPM2</accession>
<reference evidence="2" key="1">
    <citation type="submission" date="2017-05" db="EMBL/GenBank/DDBJ databases">
        <authorList>
            <person name="Sung H."/>
        </authorList>
    </citation>
    <scope>NUCLEOTIDE SEQUENCE [LARGE SCALE GENOMIC DNA]</scope>
    <source>
        <strain evidence="2">AR23208</strain>
    </source>
</reference>